<dbReference type="eggNOG" id="COG0456">
    <property type="taxonomic scope" value="Bacteria"/>
</dbReference>
<proteinExistence type="predicted"/>
<dbReference type="SUPFAM" id="SSF55729">
    <property type="entry name" value="Acyl-CoA N-acyltransferases (Nat)"/>
    <property type="match status" value="1"/>
</dbReference>
<evidence type="ECO:0000313" key="4">
    <source>
        <dbReference type="EMBL" id="ALP94246.1"/>
    </source>
</evidence>
<reference evidence="4 5" key="1">
    <citation type="journal article" date="2015" name="Nat. Commun.">
        <title>Production of butyrate from lysine and the Amadori product fructoselysine by a human gut commensal.</title>
        <authorList>
            <person name="Bui T.P."/>
            <person name="Ritari J."/>
            <person name="Boeren S."/>
            <person name="de Waard P."/>
            <person name="Plugge C.M."/>
            <person name="de Vos W.M."/>
        </authorList>
    </citation>
    <scope>NUCLEOTIDE SEQUENCE [LARGE SCALE GENOMIC DNA]</scope>
    <source>
        <strain evidence="4 5">AF211</strain>
    </source>
</reference>
<reference evidence="5" key="2">
    <citation type="submission" date="2015-04" db="EMBL/GenBank/DDBJ databases">
        <title>A butyrogenic pathway from the amino acid lysine in a human gut commensal.</title>
        <authorList>
            <person name="de Vos W.M."/>
            <person name="Bui N.T.P."/>
            <person name="Plugge C.M."/>
            <person name="Ritari J."/>
        </authorList>
    </citation>
    <scope>NUCLEOTIDE SEQUENCE [LARGE SCALE GENOMIC DNA]</scope>
    <source>
        <strain evidence="5">AF211</strain>
    </source>
</reference>
<organism evidence="4 5">
    <name type="scientific">Intestinimonas butyriciproducens</name>
    <dbReference type="NCBI Taxonomy" id="1297617"/>
    <lineage>
        <taxon>Bacteria</taxon>
        <taxon>Bacillati</taxon>
        <taxon>Bacillota</taxon>
        <taxon>Clostridia</taxon>
        <taxon>Eubacteriales</taxon>
        <taxon>Intestinimonas</taxon>
    </lineage>
</organism>
<dbReference type="EMBL" id="CP011307">
    <property type="protein sequence ID" value="ALP94246.1"/>
    <property type="molecule type" value="Genomic_DNA"/>
</dbReference>
<evidence type="ECO:0000313" key="5">
    <source>
        <dbReference type="Proteomes" id="UP000064844"/>
    </source>
</evidence>
<keyword evidence="2" id="KW-0012">Acyltransferase</keyword>
<dbReference type="Pfam" id="PF00583">
    <property type="entry name" value="Acetyltransf_1"/>
    <property type="match status" value="1"/>
</dbReference>
<dbReference type="CDD" id="cd04301">
    <property type="entry name" value="NAT_SF"/>
    <property type="match status" value="1"/>
</dbReference>
<dbReference type="PANTHER" id="PTHR43877">
    <property type="entry name" value="AMINOALKYLPHOSPHONATE N-ACETYLTRANSFERASE-RELATED-RELATED"/>
    <property type="match status" value="1"/>
</dbReference>
<evidence type="ECO:0000256" key="1">
    <source>
        <dbReference type="ARBA" id="ARBA00022679"/>
    </source>
</evidence>
<dbReference type="Gene3D" id="3.40.630.30">
    <property type="match status" value="1"/>
</dbReference>
<dbReference type="InterPro" id="IPR050832">
    <property type="entry name" value="Bact_Acetyltransf"/>
</dbReference>
<dbReference type="InterPro" id="IPR000182">
    <property type="entry name" value="GNAT_dom"/>
</dbReference>
<accession>A0A0S2W4F0</accession>
<dbReference type="PROSITE" id="PS51186">
    <property type="entry name" value="GNAT"/>
    <property type="match status" value="1"/>
</dbReference>
<dbReference type="STRING" id="1297617.IB211_01855c"/>
<name>A0A0S2W4F0_9FIRM</name>
<sequence length="157" mass="17714">MQLKLEQAGPECPEGCEEIFRNSLIYERYFQDPGRLEASLHRAAEQGELYLAVSESGELAGAMRIVMKGFCGLYPYLSLIGVRDGFRGRGVGGFLMEHLERLAREAGSRRVTLMVSDFNESAQQFYQARGYWRLGVLRDAVKPGIDEFVMVKDLEPV</sequence>
<dbReference type="PANTHER" id="PTHR43877:SF2">
    <property type="entry name" value="AMINOALKYLPHOSPHONATE N-ACETYLTRANSFERASE-RELATED"/>
    <property type="match status" value="1"/>
</dbReference>
<dbReference type="RefSeq" id="WP_058117829.1">
    <property type="nucleotide sequence ID" value="NZ_CALICV010000083.1"/>
</dbReference>
<dbReference type="InterPro" id="IPR016181">
    <property type="entry name" value="Acyl_CoA_acyltransferase"/>
</dbReference>
<dbReference type="KEGG" id="ibu:IB211_01855c"/>
<evidence type="ECO:0000259" key="3">
    <source>
        <dbReference type="PROSITE" id="PS51186"/>
    </source>
</evidence>
<protein>
    <submittedName>
        <fullName evidence="4">Acetyltransferase, GT family</fullName>
    </submittedName>
</protein>
<keyword evidence="1 4" id="KW-0808">Transferase</keyword>
<dbReference type="AlphaFoldDB" id="A0A0S2W4F0"/>
<dbReference type="Proteomes" id="UP000064844">
    <property type="component" value="Chromosome"/>
</dbReference>
<feature type="domain" description="N-acetyltransferase" evidence="3">
    <location>
        <begin position="3"/>
        <end position="155"/>
    </location>
</feature>
<keyword evidence="5" id="KW-1185">Reference proteome</keyword>
<evidence type="ECO:0000256" key="2">
    <source>
        <dbReference type="ARBA" id="ARBA00023315"/>
    </source>
</evidence>
<dbReference type="GO" id="GO:0016747">
    <property type="term" value="F:acyltransferase activity, transferring groups other than amino-acyl groups"/>
    <property type="evidence" value="ECO:0007669"/>
    <property type="project" value="InterPro"/>
</dbReference>
<gene>
    <name evidence="4" type="ORF">IB211_01855c</name>
</gene>